<evidence type="ECO:0000313" key="2">
    <source>
        <dbReference type="Proteomes" id="UP000694564"/>
    </source>
</evidence>
<evidence type="ECO:0000313" key="1">
    <source>
        <dbReference type="Ensembl" id="ENSSVLP00005020744.1"/>
    </source>
</evidence>
<dbReference type="Proteomes" id="UP000694564">
    <property type="component" value="Chromosome 5"/>
</dbReference>
<reference evidence="1" key="2">
    <citation type="submission" date="2025-09" db="UniProtKB">
        <authorList>
            <consortium name="Ensembl"/>
        </authorList>
    </citation>
    <scope>IDENTIFICATION</scope>
</reference>
<keyword evidence="2" id="KW-1185">Reference proteome</keyword>
<accession>A0A8D2D7G4</accession>
<proteinExistence type="predicted"/>
<protein>
    <submittedName>
        <fullName evidence="1">Uncharacterized protein</fullName>
    </submittedName>
</protein>
<dbReference type="Ensembl" id="ENSSVLT00005023124.1">
    <property type="protein sequence ID" value="ENSSVLP00005020744.1"/>
    <property type="gene ID" value="ENSSVLG00005016597.1"/>
</dbReference>
<organism evidence="1 2">
    <name type="scientific">Sciurus vulgaris</name>
    <name type="common">Eurasian red squirrel</name>
    <dbReference type="NCBI Taxonomy" id="55149"/>
    <lineage>
        <taxon>Eukaryota</taxon>
        <taxon>Metazoa</taxon>
        <taxon>Chordata</taxon>
        <taxon>Craniata</taxon>
        <taxon>Vertebrata</taxon>
        <taxon>Euteleostomi</taxon>
        <taxon>Mammalia</taxon>
        <taxon>Eutheria</taxon>
        <taxon>Euarchontoglires</taxon>
        <taxon>Glires</taxon>
        <taxon>Rodentia</taxon>
        <taxon>Sciuromorpha</taxon>
        <taxon>Sciuridae</taxon>
        <taxon>Sciurinae</taxon>
        <taxon>Sciurini</taxon>
        <taxon>Sciurus</taxon>
    </lineage>
</organism>
<dbReference type="AlphaFoldDB" id="A0A8D2D7G4"/>
<reference evidence="1" key="1">
    <citation type="submission" date="2025-08" db="UniProtKB">
        <authorList>
            <consortium name="Ensembl"/>
        </authorList>
    </citation>
    <scope>IDENTIFICATION</scope>
</reference>
<sequence>MPDMVLKWGLWEETVEFLPSPWDLEEEEGMEQSLKEEKELDQWIQGELEEFNQSTA</sequence>
<name>A0A8D2D7G4_SCIVU</name>